<feature type="compositionally biased region" description="Basic residues" evidence="1">
    <location>
        <begin position="406"/>
        <end position="424"/>
    </location>
</feature>
<feature type="compositionally biased region" description="Low complexity" evidence="1">
    <location>
        <begin position="637"/>
        <end position="666"/>
    </location>
</feature>
<feature type="compositionally biased region" description="Low complexity" evidence="1">
    <location>
        <begin position="674"/>
        <end position="720"/>
    </location>
</feature>
<name>A0A6J4S8Y6_9ACTN</name>
<feature type="compositionally biased region" description="Low complexity" evidence="1">
    <location>
        <begin position="1"/>
        <end position="16"/>
    </location>
</feature>
<dbReference type="AlphaFoldDB" id="A0A6J4S8Y6"/>
<feature type="region of interest" description="Disordered" evidence="1">
    <location>
        <begin position="1"/>
        <end position="158"/>
    </location>
</feature>
<feature type="non-terminal residue" evidence="2">
    <location>
        <position position="769"/>
    </location>
</feature>
<feature type="compositionally biased region" description="Basic residues" evidence="1">
    <location>
        <begin position="81"/>
        <end position="101"/>
    </location>
</feature>
<sequence>EPAPGRAADVPRPAAAGGAGRPGRDLGGARVRARPAHRDGAVGARDARLLRDAGRDRPAPAGSRAHRERTDRGPGTGRRAPALRRGGRRRPRQRHGHARRAARGDPGLGHEGRGRPAPGGRGRAGPRGLRPVLRHAARSRRPRAVVHAAHPPGHPGAPLHPRVVLALLPPLRLPARGGGRRRRAGGVRLLRGGPRRAPARARGGLRPAGQALRPPRAVGPGGLLQRLAGRLQADPVLAEHAQLRRLREHLAPAHGRPRRPRALRRRGHRGRRAAAGPLARDGRRAGRRPRALQRDHRAPAGAAALELRPVDGPDLLRHAGAGGDGGPRAALPRDPRGRHPRRHELVPRGLGVRLGVQPGAVPRPGRHARDAARAGLPRVAVAVAHRPGAHARLGGGARWRAPGARGGRRAVRPRGARGARRGHRLLPPGDRRVVPGQAAGPARPRGRGDQGRLRRGRAGRRPLPRRPGRGDARAVPAALQPRRLRGVGRRDHLGAVGVGGLPALPPALVGRRHRALAGPAARPALDPLVRPQRVPVLRPRHRRVLGHPDAEALRPLGPARAAVLARPRPRAPAPRAVGLRRAGRGHRPHLGRAARAAHPVPVGRGAALRGGRHPARAGAAARLPRRPRGRGRRRPVPARAVAARGARARRAGLPPGLPAAGPVGRLPHGRGPRGRPAPGRQRAAGLRAPVRPGGGDPAARAAAPAHRGGLGRAPDGGPVRAVRRGRVRPARARGARPPRLPGAGRGGARHRPARRARRRPRSRAGGPPV</sequence>
<evidence type="ECO:0000313" key="2">
    <source>
        <dbReference type="EMBL" id="CAA9488318.1"/>
    </source>
</evidence>
<feature type="non-terminal residue" evidence="2">
    <location>
        <position position="1"/>
    </location>
</feature>
<keyword evidence="2" id="KW-0326">Glycosidase</keyword>
<feature type="region of interest" description="Disordered" evidence="1">
    <location>
        <begin position="248"/>
        <end position="347"/>
    </location>
</feature>
<proteinExistence type="predicted"/>
<feature type="region of interest" description="Disordered" evidence="1">
    <location>
        <begin position="606"/>
        <end position="769"/>
    </location>
</feature>
<feature type="compositionally biased region" description="Low complexity" evidence="1">
    <location>
        <begin position="391"/>
        <end position="403"/>
    </location>
</feature>
<feature type="compositionally biased region" description="Low complexity" evidence="1">
    <location>
        <begin position="145"/>
        <end position="158"/>
    </location>
</feature>
<organism evidence="2">
    <name type="scientific">uncultured Solirubrobacteraceae bacterium</name>
    <dbReference type="NCBI Taxonomy" id="1162706"/>
    <lineage>
        <taxon>Bacteria</taxon>
        <taxon>Bacillati</taxon>
        <taxon>Actinomycetota</taxon>
        <taxon>Thermoleophilia</taxon>
        <taxon>Solirubrobacterales</taxon>
        <taxon>Solirubrobacteraceae</taxon>
        <taxon>environmental samples</taxon>
    </lineage>
</organism>
<feature type="compositionally biased region" description="Basic residues" evidence="1">
    <location>
        <begin position="132"/>
        <end position="144"/>
    </location>
</feature>
<evidence type="ECO:0000256" key="1">
    <source>
        <dbReference type="SAM" id="MobiDB-lite"/>
    </source>
</evidence>
<dbReference type="EMBL" id="CADCVO010000251">
    <property type="protein sequence ID" value="CAA9488318.1"/>
    <property type="molecule type" value="Genomic_DNA"/>
</dbReference>
<feature type="compositionally biased region" description="Basic residues" evidence="1">
    <location>
        <begin position="453"/>
        <end position="467"/>
    </location>
</feature>
<feature type="compositionally biased region" description="Basic residues" evidence="1">
    <location>
        <begin position="747"/>
        <end position="762"/>
    </location>
</feature>
<accession>A0A6J4S8Y6</accession>
<feature type="compositionally biased region" description="Basic residues" evidence="1">
    <location>
        <begin position="623"/>
        <end position="636"/>
    </location>
</feature>
<reference evidence="2" key="1">
    <citation type="submission" date="2020-02" db="EMBL/GenBank/DDBJ databases">
        <authorList>
            <person name="Meier V. D."/>
        </authorList>
    </citation>
    <scope>NUCLEOTIDE SEQUENCE</scope>
    <source>
        <strain evidence="2">AVDCRST_MAG13</strain>
    </source>
</reference>
<dbReference type="EC" id="3.2.1.177" evidence="2"/>
<feature type="compositionally biased region" description="Basic residues" evidence="1">
    <location>
        <begin position="721"/>
        <end position="736"/>
    </location>
</feature>
<feature type="compositionally biased region" description="Basic and acidic residues" evidence="1">
    <location>
        <begin position="36"/>
        <end position="58"/>
    </location>
</feature>
<feature type="region of interest" description="Disordered" evidence="1">
    <location>
        <begin position="391"/>
        <end position="474"/>
    </location>
</feature>
<dbReference type="GO" id="GO:0061634">
    <property type="term" value="F:alpha-D-xyloside xylohydrolase"/>
    <property type="evidence" value="ECO:0007669"/>
    <property type="project" value="UniProtKB-EC"/>
</dbReference>
<gene>
    <name evidence="2" type="ORF">AVDCRST_MAG13-1592</name>
</gene>
<feature type="compositionally biased region" description="Basic residues" evidence="1">
    <location>
        <begin position="255"/>
        <end position="272"/>
    </location>
</feature>
<protein>
    <submittedName>
        <fullName evidence="2">GH31</fullName>
        <ecNumber evidence="2">3.2.1.177</ecNumber>
    </submittedName>
</protein>
<feature type="region of interest" description="Disordered" evidence="1">
    <location>
        <begin position="190"/>
        <end position="216"/>
    </location>
</feature>
<feature type="compositionally biased region" description="Basic and acidic residues" evidence="1">
    <location>
        <begin position="308"/>
        <end position="317"/>
    </location>
</feature>
<feature type="compositionally biased region" description="Low complexity" evidence="1">
    <location>
        <begin position="200"/>
        <end position="213"/>
    </location>
</feature>
<keyword evidence="2" id="KW-0378">Hydrolase</keyword>